<comment type="subcellular location">
    <subcellularLocation>
        <location evidence="1 7">Cell membrane</location>
        <topology evidence="1 7">Multi-pass membrane protein</topology>
    </subcellularLocation>
</comment>
<dbReference type="AlphaFoldDB" id="A0A6L9UHQ8"/>
<comment type="caution">
    <text evidence="9">The sequence shown here is derived from an EMBL/GenBank/DDBJ whole genome shotgun (WGS) entry which is preliminary data.</text>
</comment>
<keyword evidence="6 7" id="KW-0472">Membrane</keyword>
<dbReference type="EMBL" id="WUEY01000020">
    <property type="protein sequence ID" value="NEI73656.1"/>
    <property type="molecule type" value="Genomic_DNA"/>
</dbReference>
<dbReference type="RefSeq" id="WP_163992185.1">
    <property type="nucleotide sequence ID" value="NZ_WUEY01000020.1"/>
</dbReference>
<dbReference type="GO" id="GO:0005886">
    <property type="term" value="C:plasma membrane"/>
    <property type="evidence" value="ECO:0007669"/>
    <property type="project" value="UniProtKB-SubCell"/>
</dbReference>
<sequence>MLFYVLKRFVAVAAVLIVISVLVFAITQVMPGDVAHAIAGQFATPDVIAAIRVKLGLNDPVVVQYWRWVSGILVGDFGQSIVMERPVGSLITDAFGASAVLAGLSFICVAVLGILFGVVAAVRKDGIVDHAVSIFTYVGISIPEFFWGIVLIICFANYFQLLPSGGMGSFFSSPADWFAHLALPVVTLTLTLVAHVSRLTRSSMLETLNSQYVRNARAKGLSETTVVFRHALPNALMPTITVLALDIGWLIGGIVVVEMVFSYPGIGRLLMFAIERHDLPLIQASILVIALIYCLANLAADLLYALVNPKIRYGNAAD</sequence>
<feature type="transmembrane region" description="Helical" evidence="7">
    <location>
        <begin position="134"/>
        <end position="158"/>
    </location>
</feature>
<keyword evidence="4 7" id="KW-0812">Transmembrane</keyword>
<evidence type="ECO:0000256" key="1">
    <source>
        <dbReference type="ARBA" id="ARBA00004651"/>
    </source>
</evidence>
<proteinExistence type="inferred from homology"/>
<name>A0A6L9UHQ8_9HYPH</name>
<reference evidence="9 10" key="1">
    <citation type="submission" date="2019-12" db="EMBL/GenBank/DDBJ databases">
        <title>Rhizobium genotypes associated with high levels of biological nitrogen fixation by grain legumes in a temperate-maritime cropping system.</title>
        <authorList>
            <person name="Maluk M."/>
            <person name="Francesc Ferrando Molina F."/>
            <person name="Lopez Del Egido L."/>
            <person name="Lafos M."/>
            <person name="Langarica-Fuentes A."/>
            <person name="Gebre Yohannes G."/>
            <person name="Young M.W."/>
            <person name="Martin P."/>
            <person name="Gantlett R."/>
            <person name="Kenicer G."/>
            <person name="Hawes C."/>
            <person name="Begg G.S."/>
            <person name="Quilliam R.S."/>
            <person name="Squire G.R."/>
            <person name="Poole P.S."/>
            <person name="Young P.W."/>
            <person name="Iannetta P.M."/>
            <person name="James E.K."/>
        </authorList>
    </citation>
    <scope>NUCLEOTIDE SEQUENCE [LARGE SCALE GENOMIC DNA]</scope>
    <source>
        <strain evidence="9 10">JHI1118</strain>
    </source>
</reference>
<evidence type="ECO:0000256" key="6">
    <source>
        <dbReference type="ARBA" id="ARBA00023136"/>
    </source>
</evidence>
<evidence type="ECO:0000256" key="2">
    <source>
        <dbReference type="ARBA" id="ARBA00022448"/>
    </source>
</evidence>
<dbReference type="Proteomes" id="UP000483035">
    <property type="component" value="Unassembled WGS sequence"/>
</dbReference>
<evidence type="ECO:0000256" key="3">
    <source>
        <dbReference type="ARBA" id="ARBA00022475"/>
    </source>
</evidence>
<dbReference type="CDD" id="cd06261">
    <property type="entry name" value="TM_PBP2"/>
    <property type="match status" value="1"/>
</dbReference>
<evidence type="ECO:0000256" key="5">
    <source>
        <dbReference type="ARBA" id="ARBA00022989"/>
    </source>
</evidence>
<keyword evidence="5 7" id="KW-1133">Transmembrane helix</keyword>
<dbReference type="Gene3D" id="1.10.3720.10">
    <property type="entry name" value="MetI-like"/>
    <property type="match status" value="1"/>
</dbReference>
<feature type="domain" description="ABC transmembrane type-1" evidence="8">
    <location>
        <begin position="95"/>
        <end position="304"/>
    </location>
</feature>
<evidence type="ECO:0000313" key="10">
    <source>
        <dbReference type="Proteomes" id="UP000483035"/>
    </source>
</evidence>
<feature type="transmembrane region" description="Helical" evidence="7">
    <location>
        <begin position="95"/>
        <end position="122"/>
    </location>
</feature>
<evidence type="ECO:0000259" key="8">
    <source>
        <dbReference type="PROSITE" id="PS50928"/>
    </source>
</evidence>
<gene>
    <name evidence="9" type="ORF">GR212_29315</name>
</gene>
<feature type="transmembrane region" description="Helical" evidence="7">
    <location>
        <begin position="281"/>
        <end position="307"/>
    </location>
</feature>
<dbReference type="PANTHER" id="PTHR43163">
    <property type="entry name" value="DIPEPTIDE TRANSPORT SYSTEM PERMEASE PROTEIN DPPB-RELATED"/>
    <property type="match status" value="1"/>
</dbReference>
<dbReference type="InterPro" id="IPR000515">
    <property type="entry name" value="MetI-like"/>
</dbReference>
<protein>
    <submittedName>
        <fullName evidence="9">ABC transporter permease subunit</fullName>
    </submittedName>
</protein>
<evidence type="ECO:0000256" key="7">
    <source>
        <dbReference type="RuleBase" id="RU363032"/>
    </source>
</evidence>
<dbReference type="SUPFAM" id="SSF161098">
    <property type="entry name" value="MetI-like"/>
    <property type="match status" value="1"/>
</dbReference>
<keyword evidence="3" id="KW-1003">Cell membrane</keyword>
<feature type="transmembrane region" description="Helical" evidence="7">
    <location>
        <begin position="239"/>
        <end position="261"/>
    </location>
</feature>
<dbReference type="PANTHER" id="PTHR43163:SF6">
    <property type="entry name" value="DIPEPTIDE TRANSPORT SYSTEM PERMEASE PROTEIN DPPB-RELATED"/>
    <property type="match status" value="1"/>
</dbReference>
<dbReference type="Pfam" id="PF19300">
    <property type="entry name" value="BPD_transp_1_N"/>
    <property type="match status" value="1"/>
</dbReference>
<accession>A0A6L9UHQ8</accession>
<feature type="transmembrane region" description="Helical" evidence="7">
    <location>
        <begin position="178"/>
        <end position="196"/>
    </location>
</feature>
<evidence type="ECO:0000256" key="4">
    <source>
        <dbReference type="ARBA" id="ARBA00022692"/>
    </source>
</evidence>
<dbReference type="GO" id="GO:0055085">
    <property type="term" value="P:transmembrane transport"/>
    <property type="evidence" value="ECO:0007669"/>
    <property type="project" value="InterPro"/>
</dbReference>
<keyword evidence="2 7" id="KW-0813">Transport</keyword>
<dbReference type="InterPro" id="IPR035906">
    <property type="entry name" value="MetI-like_sf"/>
</dbReference>
<dbReference type="InterPro" id="IPR045621">
    <property type="entry name" value="BPD_transp_1_N"/>
</dbReference>
<organism evidence="9 10">
    <name type="scientific">Rhizobium lusitanum</name>
    <dbReference type="NCBI Taxonomy" id="293958"/>
    <lineage>
        <taxon>Bacteria</taxon>
        <taxon>Pseudomonadati</taxon>
        <taxon>Pseudomonadota</taxon>
        <taxon>Alphaproteobacteria</taxon>
        <taxon>Hyphomicrobiales</taxon>
        <taxon>Rhizobiaceae</taxon>
        <taxon>Rhizobium/Agrobacterium group</taxon>
        <taxon>Rhizobium</taxon>
    </lineage>
</organism>
<dbReference type="PROSITE" id="PS50928">
    <property type="entry name" value="ABC_TM1"/>
    <property type="match status" value="1"/>
</dbReference>
<dbReference type="Pfam" id="PF00528">
    <property type="entry name" value="BPD_transp_1"/>
    <property type="match status" value="1"/>
</dbReference>
<comment type="similarity">
    <text evidence="7">Belongs to the binding-protein-dependent transport system permease family.</text>
</comment>
<evidence type="ECO:0000313" key="9">
    <source>
        <dbReference type="EMBL" id="NEI73656.1"/>
    </source>
</evidence>